<gene>
    <name evidence="10" type="primary">yfaE</name>
    <name evidence="10" type="ORF">WNY58_01475</name>
</gene>
<protein>
    <submittedName>
        <fullName evidence="10">Class I ribonucleotide reductase maintenance protein YfaE</fullName>
    </submittedName>
</protein>
<dbReference type="PANTHER" id="PTHR43112">
    <property type="entry name" value="FERREDOXIN"/>
    <property type="match status" value="1"/>
</dbReference>
<dbReference type="InterPro" id="IPR036010">
    <property type="entry name" value="2Fe-2S_ferredoxin-like_sf"/>
</dbReference>
<dbReference type="NCBIfam" id="NF007985">
    <property type="entry name" value="PRK10713.1"/>
    <property type="match status" value="1"/>
</dbReference>
<evidence type="ECO:0000256" key="8">
    <source>
        <dbReference type="ARBA" id="ARBA00034078"/>
    </source>
</evidence>
<keyword evidence="7" id="KW-0411">Iron-sulfur</keyword>
<evidence type="ECO:0000256" key="5">
    <source>
        <dbReference type="ARBA" id="ARBA00022982"/>
    </source>
</evidence>
<dbReference type="EMBL" id="JBBMRA010000001">
    <property type="protein sequence ID" value="MEM5535050.1"/>
    <property type="molecule type" value="Genomic_DNA"/>
</dbReference>
<evidence type="ECO:0000259" key="9">
    <source>
        <dbReference type="PROSITE" id="PS51085"/>
    </source>
</evidence>
<keyword evidence="5" id="KW-0249">Electron transport</keyword>
<proteinExistence type="inferred from homology"/>
<name>A0ABU9TMX8_9GAMM</name>
<evidence type="ECO:0000256" key="3">
    <source>
        <dbReference type="ARBA" id="ARBA00022714"/>
    </source>
</evidence>
<keyword evidence="4" id="KW-0479">Metal-binding</keyword>
<dbReference type="InterPro" id="IPR001041">
    <property type="entry name" value="2Fe-2S_ferredoxin-type"/>
</dbReference>
<evidence type="ECO:0000313" key="10">
    <source>
        <dbReference type="EMBL" id="MEM5535050.1"/>
    </source>
</evidence>
<comment type="similarity">
    <text evidence="1">Belongs to the 2Fe2S plant-type ferredoxin family.</text>
</comment>
<dbReference type="Gene3D" id="3.10.20.30">
    <property type="match status" value="1"/>
</dbReference>
<dbReference type="CDD" id="cd00207">
    <property type="entry name" value="fer2"/>
    <property type="match status" value="1"/>
</dbReference>
<organism evidence="10 11">
    <name type="scientific">Neptuniibacter pectenicola</name>
    <dbReference type="NCBI Taxonomy" id="1806669"/>
    <lineage>
        <taxon>Bacteria</taxon>
        <taxon>Pseudomonadati</taxon>
        <taxon>Pseudomonadota</taxon>
        <taxon>Gammaproteobacteria</taxon>
        <taxon>Oceanospirillales</taxon>
        <taxon>Oceanospirillaceae</taxon>
        <taxon>Neptuniibacter</taxon>
    </lineage>
</organism>
<evidence type="ECO:0000256" key="2">
    <source>
        <dbReference type="ARBA" id="ARBA00022448"/>
    </source>
</evidence>
<dbReference type="RefSeq" id="WP_067982988.1">
    <property type="nucleotide sequence ID" value="NZ_CAXBCE010000058.1"/>
</dbReference>
<comment type="cofactor">
    <cofactor evidence="8">
        <name>[2Fe-2S] cluster</name>
        <dbReference type="ChEBI" id="CHEBI:190135"/>
    </cofactor>
</comment>
<reference evidence="10 11" key="1">
    <citation type="submission" date="2024-03" db="EMBL/GenBank/DDBJ databases">
        <title>Community enrichment and isolation of bacterial strains for fucoidan degradation.</title>
        <authorList>
            <person name="Sichert A."/>
        </authorList>
    </citation>
    <scope>NUCLEOTIDE SEQUENCE [LARGE SCALE GENOMIC DNA]</scope>
    <source>
        <strain evidence="10 11">AS76</strain>
    </source>
</reference>
<evidence type="ECO:0000256" key="7">
    <source>
        <dbReference type="ARBA" id="ARBA00023014"/>
    </source>
</evidence>
<dbReference type="Proteomes" id="UP001449225">
    <property type="component" value="Unassembled WGS sequence"/>
</dbReference>
<keyword evidence="2" id="KW-0813">Transport</keyword>
<dbReference type="SUPFAM" id="SSF54292">
    <property type="entry name" value="2Fe-2S ferredoxin-like"/>
    <property type="match status" value="1"/>
</dbReference>
<feature type="domain" description="2Fe-2S ferredoxin-type" evidence="9">
    <location>
        <begin position="5"/>
        <end position="88"/>
    </location>
</feature>
<comment type="caution">
    <text evidence="10">The sequence shown here is derived from an EMBL/GenBank/DDBJ whole genome shotgun (WGS) entry which is preliminary data.</text>
</comment>
<accession>A0ABU9TMX8</accession>
<evidence type="ECO:0000256" key="6">
    <source>
        <dbReference type="ARBA" id="ARBA00023004"/>
    </source>
</evidence>
<dbReference type="Pfam" id="PF00111">
    <property type="entry name" value="Fer2"/>
    <property type="match status" value="1"/>
</dbReference>
<evidence type="ECO:0000256" key="1">
    <source>
        <dbReference type="ARBA" id="ARBA00007874"/>
    </source>
</evidence>
<dbReference type="PANTHER" id="PTHR43112:SF3">
    <property type="entry name" value="FERREDOXIN-2, CHLOROPLASTIC"/>
    <property type="match status" value="1"/>
</dbReference>
<keyword evidence="3" id="KW-0001">2Fe-2S</keyword>
<evidence type="ECO:0000256" key="4">
    <source>
        <dbReference type="ARBA" id="ARBA00022723"/>
    </source>
</evidence>
<dbReference type="InterPro" id="IPR012675">
    <property type="entry name" value="Beta-grasp_dom_sf"/>
</dbReference>
<keyword evidence="11" id="KW-1185">Reference proteome</keyword>
<evidence type="ECO:0000313" key="11">
    <source>
        <dbReference type="Proteomes" id="UP001449225"/>
    </source>
</evidence>
<sequence>MAGPPRIKVNNHHTFYYQYETTLLDALEVQEIPAPYNCRGGYCGCCKVRLIEGDVEYVQESLLDLQDDEILTCCCIPKTHIELELPED</sequence>
<dbReference type="PROSITE" id="PS51085">
    <property type="entry name" value="2FE2S_FER_2"/>
    <property type="match status" value="1"/>
</dbReference>
<keyword evidence="6" id="KW-0408">Iron</keyword>